<organism evidence="2">
    <name type="scientific">Candidatus Methanofastidiosum methylothiophilum</name>
    <dbReference type="NCBI Taxonomy" id="1705564"/>
    <lineage>
        <taxon>Archaea</taxon>
        <taxon>Methanobacteriati</taxon>
        <taxon>Methanobacteriota</taxon>
        <taxon>Stenosarchaea group</taxon>
        <taxon>Candidatus Methanofastidiosia</taxon>
        <taxon>Candidatus Methanofastidiosales</taxon>
        <taxon>Candidatus Methanofastidiosaceae</taxon>
        <taxon>Candidatus Methanofastidiosum</taxon>
    </lineage>
</organism>
<sequence>MEGQDEGGKLGGFFRKNGEDAGGELSLSVSFSEIKGKLFHGNVFILFHHREVLA</sequence>
<feature type="region of interest" description="Disordered" evidence="1">
    <location>
        <begin position="1"/>
        <end position="22"/>
    </location>
</feature>
<protein>
    <submittedName>
        <fullName evidence="2">Uncharacterized protein</fullName>
    </submittedName>
</protein>
<dbReference type="AlphaFoldDB" id="A0A150JLB5"/>
<proteinExistence type="predicted"/>
<gene>
    <name evidence="2" type="ORF">APG09_00751</name>
</gene>
<comment type="caution">
    <text evidence="2">The sequence shown here is derived from an EMBL/GenBank/DDBJ whole genome shotgun (WGS) entry which is preliminary data.</text>
</comment>
<reference evidence="2" key="1">
    <citation type="journal article" date="2016" name="ISME J.">
        <title>Chasing the elusive Euryarchaeota class WSA2: genomes reveal a uniquely fastidious methyl-reducing methanogen.</title>
        <authorList>
            <person name="Nobu M.K."/>
            <person name="Narihiro T."/>
            <person name="Kuroda K."/>
            <person name="Mei R."/>
            <person name="Liu W.T."/>
        </authorList>
    </citation>
    <scope>NUCLEOTIDE SEQUENCE [LARGE SCALE GENOMIC DNA]</scope>
    <source>
        <strain evidence="2">ADurb1213_Bin02801</strain>
    </source>
</reference>
<accession>A0A150JLB5</accession>
<dbReference type="EMBL" id="LNJE01000006">
    <property type="protein sequence ID" value="KYC58040.1"/>
    <property type="molecule type" value="Genomic_DNA"/>
</dbReference>
<evidence type="ECO:0000256" key="1">
    <source>
        <dbReference type="SAM" id="MobiDB-lite"/>
    </source>
</evidence>
<evidence type="ECO:0000313" key="2">
    <source>
        <dbReference type="EMBL" id="KYC58040.1"/>
    </source>
</evidence>
<name>A0A150JLB5_9EURY</name>